<dbReference type="RefSeq" id="WP_101577424.1">
    <property type="nucleotide sequence ID" value="NZ_PGVA01000024.1"/>
</dbReference>
<reference evidence="3 5" key="2">
    <citation type="submission" date="2017-12" db="EMBL/GenBank/DDBJ databases">
        <title>Comparative Functional Genomics of Dry Heat Resistant strains isolated from the Viking Spacecraft.</title>
        <authorList>
            <person name="Seuylemezian A."/>
            <person name="Cooper K."/>
            <person name="Vaishampayan P."/>
        </authorList>
    </citation>
    <scope>NUCLEOTIDE SEQUENCE [LARGE SCALE GENOMIC DNA]</scope>
    <source>
        <strain evidence="3 5">ATCC 29669</strain>
    </source>
</reference>
<sequence>MDENELTQLFPEPNDLRGYQAHCAEHSPRWEGQCKSNNYDAFEDAKAHDEGAHGGKRTATVSRSSCTP</sequence>
<dbReference type="EMBL" id="PGVA01000024">
    <property type="protein sequence ID" value="PLR83009.1"/>
    <property type="molecule type" value="Genomic_DNA"/>
</dbReference>
<accession>A0A2N5GMC0</accession>
<dbReference type="AlphaFoldDB" id="A0A2N5GMC0"/>
<feature type="region of interest" description="Disordered" evidence="1">
    <location>
        <begin position="47"/>
        <end position="68"/>
    </location>
</feature>
<reference evidence="2 4" key="1">
    <citation type="submission" date="2017-11" db="EMBL/GenBank/DDBJ databases">
        <title>Comparitive Functional Genomics of Dry Heat Resistant strains isolated from the Viking Spacecraft.</title>
        <authorList>
            <person name="Seuylemezian A."/>
            <person name="Cooper K."/>
            <person name="Vaishampayan P."/>
        </authorList>
    </citation>
    <scope>NUCLEOTIDE SEQUENCE [LARGE SCALE GENOMIC DNA]</scope>
    <source>
        <strain evidence="2 4">M4.6</strain>
    </source>
</reference>
<keyword evidence="5" id="KW-1185">Reference proteome</keyword>
<evidence type="ECO:0000313" key="5">
    <source>
        <dbReference type="Proteomes" id="UP000235114"/>
    </source>
</evidence>
<evidence type="ECO:0000256" key="1">
    <source>
        <dbReference type="SAM" id="MobiDB-lite"/>
    </source>
</evidence>
<comment type="caution">
    <text evidence="2">The sequence shown here is derived from an EMBL/GenBank/DDBJ whole genome shotgun (WGS) entry which is preliminary data.</text>
</comment>
<protein>
    <submittedName>
        <fullName evidence="2">Uncharacterized protein</fullName>
    </submittedName>
</protein>
<feature type="compositionally biased region" description="Polar residues" evidence="1">
    <location>
        <begin position="59"/>
        <end position="68"/>
    </location>
</feature>
<gene>
    <name evidence="2" type="ORF">CU635_11090</name>
    <name evidence="3" type="ORF">CVD25_10110</name>
</gene>
<evidence type="ECO:0000313" key="3">
    <source>
        <dbReference type="EMBL" id="PLR96987.1"/>
    </source>
</evidence>
<dbReference type="Proteomes" id="UP000235114">
    <property type="component" value="Unassembled WGS sequence"/>
</dbReference>
<evidence type="ECO:0000313" key="4">
    <source>
        <dbReference type="Proteomes" id="UP000234951"/>
    </source>
</evidence>
<dbReference type="EMBL" id="PGVD01000028">
    <property type="protein sequence ID" value="PLR96987.1"/>
    <property type="molecule type" value="Genomic_DNA"/>
</dbReference>
<dbReference type="Proteomes" id="UP000234951">
    <property type="component" value="Unassembled WGS sequence"/>
</dbReference>
<proteinExistence type="predicted"/>
<organism evidence="2 4">
    <name type="scientific">Bacillus canaveralius</name>
    <dbReference type="NCBI Taxonomy" id="1403243"/>
    <lineage>
        <taxon>Bacteria</taxon>
        <taxon>Bacillati</taxon>
        <taxon>Bacillota</taxon>
        <taxon>Bacilli</taxon>
        <taxon>Bacillales</taxon>
        <taxon>Bacillaceae</taxon>
        <taxon>Bacillus</taxon>
    </lineage>
</organism>
<name>A0A2N5GMC0_9BACI</name>
<evidence type="ECO:0000313" key="2">
    <source>
        <dbReference type="EMBL" id="PLR83009.1"/>
    </source>
</evidence>